<dbReference type="EMBL" id="LNYS01000006">
    <property type="protein sequence ID" value="KTD51868.1"/>
    <property type="molecule type" value="Genomic_DNA"/>
</dbReference>
<dbReference type="Proteomes" id="UP000054618">
    <property type="component" value="Unassembled WGS sequence"/>
</dbReference>
<comment type="caution">
    <text evidence="3">The sequence shown here is derived from an EMBL/GenBank/DDBJ whole genome shotgun (WGS) entry which is preliminary data.</text>
</comment>
<dbReference type="GO" id="GO:0009103">
    <property type="term" value="P:lipopolysaccharide biosynthetic process"/>
    <property type="evidence" value="ECO:0007669"/>
    <property type="project" value="TreeGrafter"/>
</dbReference>
<accession>A0A0W0Y4C0</accession>
<dbReference type="PATRIC" id="fig|45073.5.peg.750"/>
<keyword evidence="1" id="KW-0812">Transmembrane</keyword>
<protein>
    <submittedName>
        <fullName evidence="3">O-antigen acetylase</fullName>
    </submittedName>
</protein>
<reference evidence="3 4" key="1">
    <citation type="submission" date="2015-11" db="EMBL/GenBank/DDBJ databases">
        <title>Genomic analysis of 38 Legionella species identifies large and diverse effector repertoires.</title>
        <authorList>
            <person name="Burstein D."/>
            <person name="Amaro F."/>
            <person name="Zusman T."/>
            <person name="Lifshitz Z."/>
            <person name="Cohen O."/>
            <person name="Gilbert J.A."/>
            <person name="Pupko T."/>
            <person name="Shuman H.A."/>
            <person name="Segal G."/>
        </authorList>
    </citation>
    <scope>NUCLEOTIDE SEQUENCE [LARGE SCALE GENOMIC DNA]</scope>
    <source>
        <strain evidence="3 4">CDC#1442-AUS-E</strain>
    </source>
</reference>
<dbReference type="PANTHER" id="PTHR23028">
    <property type="entry name" value="ACETYLTRANSFERASE"/>
    <property type="match status" value="1"/>
</dbReference>
<evidence type="ECO:0000313" key="3">
    <source>
        <dbReference type="EMBL" id="KTD51868.1"/>
    </source>
</evidence>
<dbReference type="AlphaFoldDB" id="A0A0W0Y4C0"/>
<dbReference type="InterPro" id="IPR050879">
    <property type="entry name" value="Acyltransferase_3"/>
</dbReference>
<evidence type="ECO:0000259" key="2">
    <source>
        <dbReference type="Pfam" id="PF01757"/>
    </source>
</evidence>
<organism evidence="3 4">
    <name type="scientific">Legionella quinlivanii</name>
    <dbReference type="NCBI Taxonomy" id="45073"/>
    <lineage>
        <taxon>Bacteria</taxon>
        <taxon>Pseudomonadati</taxon>
        <taxon>Pseudomonadota</taxon>
        <taxon>Gammaproteobacteria</taxon>
        <taxon>Legionellales</taxon>
        <taxon>Legionellaceae</taxon>
        <taxon>Legionella</taxon>
    </lineage>
</organism>
<sequence>MSVEQGSSVTKGAISLSTPGYRPDIDGLRSIAVLSVVLYHAFPSRISGGFIGVDIFFILSGYLISTIIFENLERGTFSFAEFYARLKPKGFLL</sequence>
<dbReference type="PANTHER" id="PTHR23028:SF53">
    <property type="entry name" value="ACYL_TRANSF_3 DOMAIN-CONTAINING PROTEIN"/>
    <property type="match status" value="1"/>
</dbReference>
<dbReference type="InterPro" id="IPR002656">
    <property type="entry name" value="Acyl_transf_3_dom"/>
</dbReference>
<feature type="domain" description="Acyltransferase 3" evidence="2">
    <location>
        <begin position="24"/>
        <end position="82"/>
    </location>
</feature>
<dbReference type="RefSeq" id="WP_058506813.1">
    <property type="nucleotide sequence ID" value="NZ_CAAAIK010000011.1"/>
</dbReference>
<evidence type="ECO:0000256" key="1">
    <source>
        <dbReference type="SAM" id="Phobius"/>
    </source>
</evidence>
<dbReference type="Pfam" id="PF01757">
    <property type="entry name" value="Acyl_transf_3"/>
    <property type="match status" value="1"/>
</dbReference>
<gene>
    <name evidence="3" type="ORF">Lqui_0712</name>
</gene>
<dbReference type="GO" id="GO:0016747">
    <property type="term" value="F:acyltransferase activity, transferring groups other than amino-acyl groups"/>
    <property type="evidence" value="ECO:0007669"/>
    <property type="project" value="InterPro"/>
</dbReference>
<keyword evidence="1" id="KW-1133">Transmembrane helix</keyword>
<evidence type="ECO:0000313" key="4">
    <source>
        <dbReference type="Proteomes" id="UP000054618"/>
    </source>
</evidence>
<feature type="transmembrane region" description="Helical" evidence="1">
    <location>
        <begin position="46"/>
        <end position="69"/>
    </location>
</feature>
<name>A0A0W0Y4C0_9GAMM</name>
<dbReference type="STRING" id="45073.Lqui_0712"/>
<keyword evidence="4" id="KW-1185">Reference proteome</keyword>
<proteinExistence type="predicted"/>
<dbReference type="GO" id="GO:0016020">
    <property type="term" value="C:membrane"/>
    <property type="evidence" value="ECO:0007669"/>
    <property type="project" value="TreeGrafter"/>
</dbReference>
<dbReference type="OrthoDB" id="9767863at2"/>
<keyword evidence="1" id="KW-0472">Membrane</keyword>